<feature type="chain" id="PRO_5036719182" evidence="1">
    <location>
        <begin position="21"/>
        <end position="310"/>
    </location>
</feature>
<feature type="signal peptide" evidence="1">
    <location>
        <begin position="1"/>
        <end position="20"/>
    </location>
</feature>
<proteinExistence type="predicted"/>
<evidence type="ECO:0000256" key="1">
    <source>
        <dbReference type="SAM" id="SignalP"/>
    </source>
</evidence>
<accession>A0A914C1D6</accession>
<dbReference type="Proteomes" id="UP000887540">
    <property type="component" value="Unplaced"/>
</dbReference>
<name>A0A914C1D6_9BILA</name>
<dbReference type="AlphaFoldDB" id="A0A914C1D6"/>
<evidence type="ECO:0000313" key="3">
    <source>
        <dbReference type="WBParaSite" id="ACRNAN_Path_1495.g5831.t1"/>
    </source>
</evidence>
<organism evidence="2 3">
    <name type="scientific">Acrobeloides nanus</name>
    <dbReference type="NCBI Taxonomy" id="290746"/>
    <lineage>
        <taxon>Eukaryota</taxon>
        <taxon>Metazoa</taxon>
        <taxon>Ecdysozoa</taxon>
        <taxon>Nematoda</taxon>
        <taxon>Chromadorea</taxon>
        <taxon>Rhabditida</taxon>
        <taxon>Tylenchina</taxon>
        <taxon>Cephalobomorpha</taxon>
        <taxon>Cephaloboidea</taxon>
        <taxon>Cephalobidae</taxon>
        <taxon>Acrobeloides</taxon>
    </lineage>
</organism>
<dbReference type="WBParaSite" id="ACRNAN_Path_1495.g5831.t1">
    <property type="protein sequence ID" value="ACRNAN_Path_1495.g5831.t1"/>
    <property type="gene ID" value="ACRNAN_Path_1495.g5831"/>
</dbReference>
<evidence type="ECO:0000313" key="2">
    <source>
        <dbReference type="Proteomes" id="UP000887540"/>
    </source>
</evidence>
<sequence length="310" mass="36002">MSPKFVVLLIFLLCSKETASWSGPYSCVQKTKTLNVLTAYVSNWVTNAEYQNIMTIAEPLVYANTSCSAVGSAIVAKITTIFTPAQYSQILALVASLTFQLPLGPISYATLLTNLKNVLFNNLCPFYSQVQTFIKYNAWNHTELGTVQNVYRFINEFWTIKRCCTVLQRLAQNFNSSGTWTPVPCAGVILITYFHRKREKREFLPRYQVDRPHIWDNYEKYYDDPTKRPDYPESLDTLSIDDSYYKKAQKIESCTKSPTLSIRRDPWRESTGWGSRTTLENIKKEQQKRYTQMYLMDKSCREIVHERQNN</sequence>
<protein>
    <submittedName>
        <fullName evidence="3">Uncharacterized protein</fullName>
    </submittedName>
</protein>
<keyword evidence="1" id="KW-0732">Signal</keyword>
<reference evidence="3" key="1">
    <citation type="submission" date="2022-11" db="UniProtKB">
        <authorList>
            <consortium name="WormBaseParasite"/>
        </authorList>
    </citation>
    <scope>IDENTIFICATION</scope>
</reference>
<keyword evidence="2" id="KW-1185">Reference proteome</keyword>